<proteinExistence type="inferred from homology"/>
<comment type="caution">
    <text evidence="7">Lacks conserved residue(s) required for the propagation of feature annotation.</text>
</comment>
<dbReference type="InterPro" id="IPR033671">
    <property type="entry name" value="TrmH"/>
</dbReference>
<evidence type="ECO:0000256" key="4">
    <source>
        <dbReference type="ARBA" id="ARBA00022691"/>
    </source>
</evidence>
<dbReference type="GO" id="GO:0002938">
    <property type="term" value="P:tRNA guanine ribose methylation"/>
    <property type="evidence" value="ECO:0007669"/>
    <property type="project" value="UniProtKB-UniRule"/>
</dbReference>
<dbReference type="GO" id="GO:0141100">
    <property type="term" value="F:tRNA (guanine(18)-2'-O)-methyltransferase activity"/>
    <property type="evidence" value="ECO:0007669"/>
    <property type="project" value="UniProtKB-UniRule"/>
</dbReference>
<keyword evidence="1 7" id="KW-0820">tRNA-binding</keyword>
<dbReference type="AlphaFoldDB" id="A0A6N6RKW7"/>
<dbReference type="Pfam" id="PF00588">
    <property type="entry name" value="SpoU_methylase"/>
    <property type="match status" value="1"/>
</dbReference>
<dbReference type="Gene3D" id="3.40.1280.10">
    <property type="match status" value="1"/>
</dbReference>
<organism evidence="9 10">
    <name type="scientific">Phaeocystidibacter luteus</name>
    <dbReference type="NCBI Taxonomy" id="911197"/>
    <lineage>
        <taxon>Bacteria</taxon>
        <taxon>Pseudomonadati</taxon>
        <taxon>Bacteroidota</taxon>
        <taxon>Flavobacteriia</taxon>
        <taxon>Flavobacteriales</taxon>
        <taxon>Phaeocystidibacteraceae</taxon>
        <taxon>Phaeocystidibacter</taxon>
    </lineage>
</organism>
<evidence type="ECO:0000256" key="7">
    <source>
        <dbReference type="HAMAP-Rule" id="MF_02060"/>
    </source>
</evidence>
<comment type="function">
    <text evidence="7">Catalyzes the 2'-O methylation of guanosine at position 18 in tRNA.</text>
</comment>
<dbReference type="PANTHER" id="PTHR43453:SF1">
    <property type="entry name" value="TRNA_RRNA METHYLTRANSFERASE SPOU TYPE DOMAIN-CONTAINING PROTEIN"/>
    <property type="match status" value="1"/>
</dbReference>
<reference evidence="9 10" key="1">
    <citation type="submission" date="2019-09" db="EMBL/GenBank/DDBJ databases">
        <title>Genomes of family Cryomorphaceae.</title>
        <authorList>
            <person name="Bowman J.P."/>
        </authorList>
    </citation>
    <scope>NUCLEOTIDE SEQUENCE [LARGE SCALE GENOMIC DNA]</scope>
    <source>
        <strain evidence="9 10">LMG 25704</strain>
    </source>
</reference>
<sequence>MNLETHWNYISGFLTKERIARFDEVLSKRTRRAVAILENTMKEQNASAVIRTMDALGFQELHMVEPEWQVGFKSEISRGSDKWLDIQRSVDLGQSINSLKERGYAIAATTPHESGMAIQQLPLDRPIAVIFGNEWEGISSDSSKNADYHIQIPMYGFVESYNLSVSVAMIFSHLRSEFEQHNLIQPLTEDDKLRNKLKWGVASTRSGKAVYQKWLEDNGFDDIANIITPVPPLGLK</sequence>
<feature type="domain" description="tRNA/rRNA methyltransferase SpoU type" evidence="8">
    <location>
        <begin position="34"/>
        <end position="171"/>
    </location>
</feature>
<evidence type="ECO:0000256" key="6">
    <source>
        <dbReference type="ARBA" id="ARBA00022884"/>
    </source>
</evidence>
<evidence type="ECO:0000256" key="2">
    <source>
        <dbReference type="ARBA" id="ARBA00022603"/>
    </source>
</evidence>
<dbReference type="PANTHER" id="PTHR43453">
    <property type="entry name" value="RRNA METHYLASE-LIKE"/>
    <property type="match status" value="1"/>
</dbReference>
<feature type="binding site" evidence="7">
    <location>
        <position position="109"/>
    </location>
    <ligand>
        <name>S-adenosyl-L-methionine</name>
        <dbReference type="ChEBI" id="CHEBI:59789"/>
    </ligand>
</feature>
<dbReference type="Proteomes" id="UP000468650">
    <property type="component" value="Unassembled WGS sequence"/>
</dbReference>
<dbReference type="InterPro" id="IPR029028">
    <property type="entry name" value="Alpha/beta_knot_MTases"/>
</dbReference>
<evidence type="ECO:0000256" key="5">
    <source>
        <dbReference type="ARBA" id="ARBA00022694"/>
    </source>
</evidence>
<keyword evidence="3 7" id="KW-0808">Transferase</keyword>
<dbReference type="RefSeq" id="WP_151667438.1">
    <property type="nucleotide sequence ID" value="NZ_WBVO01000006.1"/>
</dbReference>
<evidence type="ECO:0000256" key="3">
    <source>
        <dbReference type="ARBA" id="ARBA00022679"/>
    </source>
</evidence>
<dbReference type="SUPFAM" id="SSF75217">
    <property type="entry name" value="alpha/beta knot"/>
    <property type="match status" value="1"/>
</dbReference>
<comment type="catalytic activity">
    <reaction evidence="7">
        <text>guanosine(18) in tRNA + S-adenosyl-L-methionine = 2'-O-methylguanosine(18) in tRNA + S-adenosyl-L-homocysteine + H(+)</text>
        <dbReference type="Rhea" id="RHEA:20077"/>
        <dbReference type="Rhea" id="RHEA-COMP:10190"/>
        <dbReference type="Rhea" id="RHEA-COMP:10192"/>
        <dbReference type="ChEBI" id="CHEBI:15378"/>
        <dbReference type="ChEBI" id="CHEBI:57856"/>
        <dbReference type="ChEBI" id="CHEBI:59789"/>
        <dbReference type="ChEBI" id="CHEBI:74269"/>
        <dbReference type="ChEBI" id="CHEBI:74445"/>
        <dbReference type="EC" id="2.1.1.34"/>
    </reaction>
</comment>
<evidence type="ECO:0000313" key="9">
    <source>
        <dbReference type="EMBL" id="KAB2809938.1"/>
    </source>
</evidence>
<dbReference type="HAMAP" id="MF_02060">
    <property type="entry name" value="tRNA_methyltr_TrmH"/>
    <property type="match status" value="1"/>
</dbReference>
<keyword evidence="5 7" id="KW-0819">tRNA processing</keyword>
<comment type="caution">
    <text evidence="9">The sequence shown here is derived from an EMBL/GenBank/DDBJ whole genome shotgun (WGS) entry which is preliminary data.</text>
</comment>
<keyword evidence="6 7" id="KW-0694">RNA-binding</keyword>
<dbReference type="OrthoDB" id="9785673at2"/>
<keyword evidence="2 7" id="KW-0489">Methyltransferase</keyword>
<dbReference type="EMBL" id="WBVO01000006">
    <property type="protein sequence ID" value="KAB2809938.1"/>
    <property type="molecule type" value="Genomic_DNA"/>
</dbReference>
<keyword evidence="10" id="KW-1185">Reference proteome</keyword>
<dbReference type="GO" id="GO:0000049">
    <property type="term" value="F:tRNA binding"/>
    <property type="evidence" value="ECO:0007669"/>
    <property type="project" value="UniProtKB-UniRule"/>
</dbReference>
<dbReference type="CDD" id="cd18092">
    <property type="entry name" value="SpoU-like_TrmH"/>
    <property type="match status" value="1"/>
</dbReference>
<protein>
    <recommendedName>
        <fullName evidence="7">tRNA (guanosine(18)-2'-O)-methyltransferase</fullName>
        <ecNumber evidence="7">2.1.1.34</ecNumber>
    </recommendedName>
    <alternativeName>
        <fullName evidence="7">tRNA [Gm18] methyltransferase</fullName>
    </alternativeName>
</protein>
<dbReference type="EC" id="2.1.1.34" evidence="7"/>
<gene>
    <name evidence="7" type="primary">trmH</name>
    <name evidence="9" type="ORF">F8C67_08640</name>
</gene>
<evidence type="ECO:0000313" key="10">
    <source>
        <dbReference type="Proteomes" id="UP000468650"/>
    </source>
</evidence>
<evidence type="ECO:0000259" key="8">
    <source>
        <dbReference type="Pfam" id="PF00588"/>
    </source>
</evidence>
<dbReference type="InterPro" id="IPR029026">
    <property type="entry name" value="tRNA_m1G_MTases_N"/>
</dbReference>
<accession>A0A6N6RKW7</accession>
<comment type="similarity">
    <text evidence="7">Belongs to the class IV-like SAM-binding methyltransferase superfamily. RNA methyltransferase TrmH family.</text>
</comment>
<name>A0A6N6RKW7_9FLAO</name>
<dbReference type="InterPro" id="IPR001537">
    <property type="entry name" value="SpoU_MeTrfase"/>
</dbReference>
<feature type="binding site" evidence="7">
    <location>
        <position position="152"/>
    </location>
    <ligand>
        <name>S-adenosyl-L-methionine</name>
        <dbReference type="ChEBI" id="CHEBI:59789"/>
    </ligand>
</feature>
<keyword evidence="4 7" id="KW-0949">S-adenosyl-L-methionine</keyword>
<evidence type="ECO:0000256" key="1">
    <source>
        <dbReference type="ARBA" id="ARBA00022555"/>
    </source>
</evidence>